<evidence type="ECO:0000313" key="5">
    <source>
        <dbReference type="Proteomes" id="UP001163823"/>
    </source>
</evidence>
<dbReference type="GO" id="GO:0009738">
    <property type="term" value="P:abscisic acid-activated signaling pathway"/>
    <property type="evidence" value="ECO:0007669"/>
    <property type="project" value="TreeGrafter"/>
</dbReference>
<dbReference type="KEGG" id="qsa:O6P43_001746"/>
<dbReference type="EMBL" id="JARAOO010000001">
    <property type="protein sequence ID" value="KAJ7982648.1"/>
    <property type="molecule type" value="Genomic_DNA"/>
</dbReference>
<reference evidence="4 5" key="1">
    <citation type="journal article" date="2023" name="Science">
        <title>Elucidation of the pathway for biosynthesis of saponin adjuvants from the soapbark tree.</title>
        <authorList>
            <person name="Reed J."/>
            <person name="Orme A."/>
            <person name="El-Demerdash A."/>
            <person name="Owen C."/>
            <person name="Martin L.B.B."/>
            <person name="Misra R.C."/>
            <person name="Kikuchi S."/>
            <person name="Rejzek M."/>
            <person name="Martin A.C."/>
            <person name="Harkess A."/>
            <person name="Leebens-Mack J."/>
            <person name="Louveau T."/>
            <person name="Stephenson M.J."/>
            <person name="Osbourn A."/>
        </authorList>
    </citation>
    <scope>NUCLEOTIDE SEQUENCE [LARGE SCALE GENOMIC DNA]</scope>
    <source>
        <strain evidence="4">S10</strain>
    </source>
</reference>
<keyword evidence="5" id="KW-1185">Reference proteome</keyword>
<dbReference type="PANTHER" id="PTHR31213:SF19">
    <property type="entry name" value="BET V I_MAJOR LATEX PROTEIN DOMAIN-CONTAINING PROTEIN"/>
    <property type="match status" value="1"/>
</dbReference>
<accession>A0AAD7QJP0</accession>
<dbReference type="SUPFAM" id="SSF55961">
    <property type="entry name" value="Bet v1-like"/>
    <property type="match status" value="1"/>
</dbReference>
<dbReference type="GO" id="GO:0005737">
    <property type="term" value="C:cytoplasm"/>
    <property type="evidence" value="ECO:0007669"/>
    <property type="project" value="TreeGrafter"/>
</dbReference>
<evidence type="ECO:0000256" key="1">
    <source>
        <dbReference type="ARBA" id="ARBA00009744"/>
    </source>
</evidence>
<evidence type="ECO:0000259" key="3">
    <source>
        <dbReference type="Pfam" id="PF00407"/>
    </source>
</evidence>
<feature type="domain" description="Bet v I/Major latex protein" evidence="3">
    <location>
        <begin position="1"/>
        <end position="153"/>
    </location>
</feature>
<comment type="similarity">
    <text evidence="1">Belongs to the BetVI family.</text>
</comment>
<comment type="caution">
    <text evidence="4">The sequence shown here is derived from an EMBL/GenBank/DDBJ whole genome shotgun (WGS) entry which is preliminary data.</text>
</comment>
<dbReference type="InterPro" id="IPR000916">
    <property type="entry name" value="Bet_v_I/MLP"/>
</dbReference>
<dbReference type="GO" id="GO:0038023">
    <property type="term" value="F:signaling receptor activity"/>
    <property type="evidence" value="ECO:0007669"/>
    <property type="project" value="TreeGrafter"/>
</dbReference>
<dbReference type="Gene3D" id="3.30.530.20">
    <property type="match status" value="1"/>
</dbReference>
<dbReference type="InterPro" id="IPR023393">
    <property type="entry name" value="START-like_dom_sf"/>
</dbReference>
<protein>
    <submittedName>
        <fullName evidence="4">S-norcoclaurine synthase-like</fullName>
    </submittedName>
</protein>
<dbReference type="AlphaFoldDB" id="A0AAD7QJP0"/>
<dbReference type="CDD" id="cd07816">
    <property type="entry name" value="Bet_v1-like"/>
    <property type="match status" value="1"/>
</dbReference>
<dbReference type="PANTHER" id="PTHR31213">
    <property type="entry name" value="OS08G0374000 PROTEIN-RELATED"/>
    <property type="match status" value="1"/>
</dbReference>
<dbReference type="GO" id="GO:0005634">
    <property type="term" value="C:nucleus"/>
    <property type="evidence" value="ECO:0007669"/>
    <property type="project" value="TreeGrafter"/>
</dbReference>
<evidence type="ECO:0000313" key="4">
    <source>
        <dbReference type="EMBL" id="KAJ7982648.1"/>
    </source>
</evidence>
<dbReference type="InterPro" id="IPR050279">
    <property type="entry name" value="Plant_def-hormone_signal"/>
</dbReference>
<dbReference type="GO" id="GO:0010427">
    <property type="term" value="F:abscisic acid binding"/>
    <property type="evidence" value="ECO:0007669"/>
    <property type="project" value="TreeGrafter"/>
</dbReference>
<sequence>MVVGQVTHELELNVPASHAWGLYGTLRLPKLIEEGFSNVIQRIEVEGDGGVGTVLNVIYQPGTGPTNNNKEIRKFTIIDNEKRIKEAETISGGYLELGFTLYRIRFEIIEKGSDSSIIKNVIEYELKPEAEANASLVSTQTVAGIAELAKKLLNETKE</sequence>
<gene>
    <name evidence="4" type="ORF">O6P43_001746</name>
</gene>
<name>A0AAD7QJP0_QUISA</name>
<organism evidence="4 5">
    <name type="scientific">Quillaja saponaria</name>
    <name type="common">Soap bark tree</name>
    <dbReference type="NCBI Taxonomy" id="32244"/>
    <lineage>
        <taxon>Eukaryota</taxon>
        <taxon>Viridiplantae</taxon>
        <taxon>Streptophyta</taxon>
        <taxon>Embryophyta</taxon>
        <taxon>Tracheophyta</taxon>
        <taxon>Spermatophyta</taxon>
        <taxon>Magnoliopsida</taxon>
        <taxon>eudicotyledons</taxon>
        <taxon>Gunneridae</taxon>
        <taxon>Pentapetalae</taxon>
        <taxon>rosids</taxon>
        <taxon>fabids</taxon>
        <taxon>Fabales</taxon>
        <taxon>Quillajaceae</taxon>
        <taxon>Quillaja</taxon>
    </lineage>
</organism>
<dbReference type="GO" id="GO:0006952">
    <property type="term" value="P:defense response"/>
    <property type="evidence" value="ECO:0007669"/>
    <property type="project" value="InterPro"/>
</dbReference>
<dbReference type="GO" id="GO:0004864">
    <property type="term" value="F:protein phosphatase inhibitor activity"/>
    <property type="evidence" value="ECO:0007669"/>
    <property type="project" value="TreeGrafter"/>
</dbReference>
<dbReference type="Pfam" id="PF00407">
    <property type="entry name" value="Bet_v_1"/>
    <property type="match status" value="1"/>
</dbReference>
<evidence type="ECO:0000256" key="2">
    <source>
        <dbReference type="ARBA" id="ARBA00022589"/>
    </source>
</evidence>
<keyword evidence="2" id="KW-0017">Alkaloid metabolism</keyword>
<dbReference type="Proteomes" id="UP001163823">
    <property type="component" value="Chromosome 1"/>
</dbReference>
<dbReference type="GO" id="GO:0009820">
    <property type="term" value="P:alkaloid metabolic process"/>
    <property type="evidence" value="ECO:0007669"/>
    <property type="project" value="UniProtKB-KW"/>
</dbReference>
<proteinExistence type="inferred from homology"/>